<evidence type="ECO:0000313" key="2">
    <source>
        <dbReference type="EMBL" id="KXN70536.1"/>
    </source>
</evidence>
<feature type="non-terminal residue" evidence="2">
    <location>
        <position position="86"/>
    </location>
</feature>
<evidence type="ECO:0000256" key="1">
    <source>
        <dbReference type="SAM" id="MobiDB-lite"/>
    </source>
</evidence>
<feature type="region of interest" description="Disordered" evidence="1">
    <location>
        <begin position="55"/>
        <end position="86"/>
    </location>
</feature>
<evidence type="ECO:0000313" key="3">
    <source>
        <dbReference type="Proteomes" id="UP000070444"/>
    </source>
</evidence>
<organism evidence="2 3">
    <name type="scientific">Conidiobolus coronatus (strain ATCC 28846 / CBS 209.66 / NRRL 28638)</name>
    <name type="common">Delacroixia coronata</name>
    <dbReference type="NCBI Taxonomy" id="796925"/>
    <lineage>
        <taxon>Eukaryota</taxon>
        <taxon>Fungi</taxon>
        <taxon>Fungi incertae sedis</taxon>
        <taxon>Zoopagomycota</taxon>
        <taxon>Entomophthoromycotina</taxon>
        <taxon>Entomophthoromycetes</taxon>
        <taxon>Entomophthorales</taxon>
        <taxon>Ancylistaceae</taxon>
        <taxon>Conidiobolus</taxon>
    </lineage>
</organism>
<sequence>MSELENASEVLESQVNQQTAKKNQKKGKQFATMDKMLEIAGLINNSQETVIKRKLDKQAKRDAIINEKEKVKEDRKNQKKQKLDQI</sequence>
<gene>
    <name evidence="2" type="ORF">CONCODRAFT_78789</name>
</gene>
<protein>
    <submittedName>
        <fullName evidence="2">Uncharacterized protein</fullName>
    </submittedName>
</protein>
<name>A0A137P6A8_CONC2</name>
<accession>A0A137P6A8</accession>
<feature type="region of interest" description="Disordered" evidence="1">
    <location>
        <begin position="1"/>
        <end position="29"/>
    </location>
</feature>
<feature type="compositionally biased region" description="Polar residues" evidence="1">
    <location>
        <begin position="11"/>
        <end position="21"/>
    </location>
</feature>
<dbReference type="Proteomes" id="UP000070444">
    <property type="component" value="Unassembled WGS sequence"/>
</dbReference>
<keyword evidence="3" id="KW-1185">Reference proteome</keyword>
<proteinExistence type="predicted"/>
<dbReference type="EMBL" id="KQ964499">
    <property type="protein sequence ID" value="KXN70536.1"/>
    <property type="molecule type" value="Genomic_DNA"/>
</dbReference>
<reference evidence="2 3" key="1">
    <citation type="journal article" date="2015" name="Genome Biol. Evol.">
        <title>Phylogenomic analyses indicate that early fungi evolved digesting cell walls of algal ancestors of land plants.</title>
        <authorList>
            <person name="Chang Y."/>
            <person name="Wang S."/>
            <person name="Sekimoto S."/>
            <person name="Aerts A.L."/>
            <person name="Choi C."/>
            <person name="Clum A."/>
            <person name="LaButti K.M."/>
            <person name="Lindquist E.A."/>
            <person name="Yee Ngan C."/>
            <person name="Ohm R.A."/>
            <person name="Salamov A.A."/>
            <person name="Grigoriev I.V."/>
            <person name="Spatafora J.W."/>
            <person name="Berbee M.L."/>
        </authorList>
    </citation>
    <scope>NUCLEOTIDE SEQUENCE [LARGE SCALE GENOMIC DNA]</scope>
    <source>
        <strain evidence="2 3">NRRL 28638</strain>
    </source>
</reference>
<dbReference type="AlphaFoldDB" id="A0A137P6A8"/>